<name>A4BVV3_9GAMM</name>
<evidence type="ECO:0000313" key="1">
    <source>
        <dbReference type="EMBL" id="EAR20156.1"/>
    </source>
</evidence>
<evidence type="ECO:0000313" key="2">
    <source>
        <dbReference type="Proteomes" id="UP000003374"/>
    </source>
</evidence>
<gene>
    <name evidence="1" type="ORF">NB231_00015</name>
</gene>
<reference evidence="1 2" key="1">
    <citation type="submission" date="2006-02" db="EMBL/GenBank/DDBJ databases">
        <authorList>
            <person name="Waterbury J."/>
            <person name="Ferriera S."/>
            <person name="Johnson J."/>
            <person name="Kravitz S."/>
            <person name="Halpern A."/>
            <person name="Remington K."/>
            <person name="Beeson K."/>
            <person name="Tran B."/>
            <person name="Rogers Y.-H."/>
            <person name="Friedman R."/>
            <person name="Venter J.C."/>
        </authorList>
    </citation>
    <scope>NUCLEOTIDE SEQUENCE [LARGE SCALE GENOMIC DNA]</scope>
    <source>
        <strain evidence="1 2">Nb-231</strain>
    </source>
</reference>
<dbReference type="eggNOG" id="ENOG5031703">
    <property type="taxonomic scope" value="Bacteria"/>
</dbReference>
<dbReference type="AlphaFoldDB" id="A4BVV3"/>
<dbReference type="EMBL" id="AAOF01000034">
    <property type="protein sequence ID" value="EAR20156.1"/>
    <property type="molecule type" value="Genomic_DNA"/>
</dbReference>
<sequence length="236" mass="26623">MKLPVTCAQCMQEDIANAMITATVEFKDDGRYEILCPKGHSSITLLQQQKFEILFDIGAYAIVDGYYREAVSSFTSALERFYEFFIKVVCISKNIDWSNTQEAWKEVSNQSERQLGAFIFLHLQETGSKPTLLSNNKIKFRNEVVHKGKIPSKEQATEYGQAVLDVVRPLLKKLKEEYGDAVGMATFQHLSNTRNPSDDGVAVSTMCISTILSLSNGEPAHDDRSLKDAISQLRRW</sequence>
<protein>
    <submittedName>
        <fullName evidence="1">Uncharacterized protein</fullName>
    </submittedName>
</protein>
<dbReference type="HOGENOM" id="CLU_067798_0_0_6"/>
<dbReference type="Proteomes" id="UP000003374">
    <property type="component" value="Unassembled WGS sequence"/>
</dbReference>
<proteinExistence type="predicted"/>
<comment type="caution">
    <text evidence="1">The sequence shown here is derived from an EMBL/GenBank/DDBJ whole genome shotgun (WGS) entry which is preliminary data.</text>
</comment>
<accession>A4BVV3</accession>
<organism evidence="1 2">
    <name type="scientific">Nitrococcus mobilis Nb-231</name>
    <dbReference type="NCBI Taxonomy" id="314278"/>
    <lineage>
        <taxon>Bacteria</taxon>
        <taxon>Pseudomonadati</taxon>
        <taxon>Pseudomonadota</taxon>
        <taxon>Gammaproteobacteria</taxon>
        <taxon>Chromatiales</taxon>
        <taxon>Ectothiorhodospiraceae</taxon>
        <taxon>Nitrococcus</taxon>
    </lineage>
</organism>
<keyword evidence="2" id="KW-1185">Reference proteome</keyword>
<dbReference type="STRING" id="314278.NB231_00015"/>